<sequence>MAAERSEMGPLQAGLVKYHEKRLSSGNYISRPLQPGDTGSPGGAHFGSPTQNASKYREPMQQQQHARQQHAAGPVDISWSSLCAQARAEADRKRGLTLRIRGPTELQQWLLNDISQHSSAGTLALGLNQALKPDWT</sequence>
<gene>
    <name evidence="2" type="primary">PLEST003456</name>
    <name evidence="2" type="ORF">PLESTB_000651300</name>
</gene>
<keyword evidence="3" id="KW-1185">Reference proteome</keyword>
<comment type="caution">
    <text evidence="2">The sequence shown here is derived from an EMBL/GenBank/DDBJ whole genome shotgun (WGS) entry which is preliminary data.</text>
</comment>
<dbReference type="AlphaFoldDB" id="A0A9W6F185"/>
<dbReference type="EMBL" id="BRXU01000006">
    <property type="protein sequence ID" value="GLC52632.1"/>
    <property type="molecule type" value="Genomic_DNA"/>
</dbReference>
<evidence type="ECO:0000313" key="2">
    <source>
        <dbReference type="EMBL" id="GLC52632.1"/>
    </source>
</evidence>
<evidence type="ECO:0000313" key="3">
    <source>
        <dbReference type="Proteomes" id="UP001165080"/>
    </source>
</evidence>
<feature type="compositionally biased region" description="Low complexity" evidence="1">
    <location>
        <begin position="61"/>
        <end position="72"/>
    </location>
</feature>
<reference evidence="2 3" key="1">
    <citation type="journal article" date="2023" name="Commun. Biol.">
        <title>Reorganization of the ancestral sex-determining regions during the evolution of trioecy in Pleodorina starrii.</title>
        <authorList>
            <person name="Takahashi K."/>
            <person name="Suzuki S."/>
            <person name="Kawai-Toyooka H."/>
            <person name="Yamamoto K."/>
            <person name="Hamaji T."/>
            <person name="Ootsuki R."/>
            <person name="Yamaguchi H."/>
            <person name="Kawachi M."/>
            <person name="Higashiyama T."/>
            <person name="Nozaki H."/>
        </authorList>
    </citation>
    <scope>NUCLEOTIDE SEQUENCE [LARGE SCALE GENOMIC DNA]</scope>
    <source>
        <strain evidence="2 3">NIES-4479</strain>
    </source>
</reference>
<organism evidence="2 3">
    <name type="scientific">Pleodorina starrii</name>
    <dbReference type="NCBI Taxonomy" id="330485"/>
    <lineage>
        <taxon>Eukaryota</taxon>
        <taxon>Viridiplantae</taxon>
        <taxon>Chlorophyta</taxon>
        <taxon>core chlorophytes</taxon>
        <taxon>Chlorophyceae</taxon>
        <taxon>CS clade</taxon>
        <taxon>Chlamydomonadales</taxon>
        <taxon>Volvocaceae</taxon>
        <taxon>Pleodorina</taxon>
    </lineage>
</organism>
<dbReference type="Proteomes" id="UP001165080">
    <property type="component" value="Unassembled WGS sequence"/>
</dbReference>
<name>A0A9W6F185_9CHLO</name>
<protein>
    <submittedName>
        <fullName evidence="2">Uncharacterized protein</fullName>
    </submittedName>
</protein>
<dbReference type="OrthoDB" id="523863at2759"/>
<accession>A0A9W6F185</accession>
<proteinExistence type="predicted"/>
<evidence type="ECO:0000256" key="1">
    <source>
        <dbReference type="SAM" id="MobiDB-lite"/>
    </source>
</evidence>
<feature type="region of interest" description="Disordered" evidence="1">
    <location>
        <begin position="26"/>
        <end position="74"/>
    </location>
</feature>